<gene>
    <name evidence="10" type="ORF">EMUCRT_0477</name>
</gene>
<dbReference type="PANTHER" id="PTHR35851:SF1">
    <property type="entry name" value="CELL DIVISION PROTEIN FTSQ"/>
    <property type="match status" value="1"/>
</dbReference>
<evidence type="ECO:0000256" key="2">
    <source>
        <dbReference type="ARBA" id="ARBA00022519"/>
    </source>
</evidence>
<keyword evidence="3 10" id="KW-0132">Cell division</keyword>
<dbReference type="Pfam" id="PF08478">
    <property type="entry name" value="POTRA_1"/>
    <property type="match status" value="1"/>
</dbReference>
<dbReference type="PATRIC" id="fig|1359167.3.peg.463"/>
<proteinExistence type="predicted"/>
<keyword evidence="4 7" id="KW-0812">Transmembrane</keyword>
<dbReference type="EMBL" id="LANU01000002">
    <property type="protein sequence ID" value="KJV65533.1"/>
    <property type="molecule type" value="Genomic_DNA"/>
</dbReference>
<comment type="caution">
    <text evidence="10">The sequence shown here is derived from an EMBL/GenBank/DDBJ whole genome shotgun (WGS) entry which is preliminary data.</text>
</comment>
<keyword evidence="7" id="KW-0472">Membrane</keyword>
<dbReference type="Gene3D" id="3.40.50.11690">
    <property type="entry name" value="Cell division protein FtsQ/DivIB"/>
    <property type="match status" value="1"/>
</dbReference>
<evidence type="ECO:0000313" key="10">
    <source>
        <dbReference type="EMBL" id="KJV65533.1"/>
    </source>
</evidence>
<evidence type="ECO:0000259" key="8">
    <source>
        <dbReference type="Pfam" id="PF03799"/>
    </source>
</evidence>
<sequence length="275" mass="31589">MREIDDLKDMGNYQSLNNANSITGMNILKLVRRFFIRKHLIFFMIVVFSIAFTYFFKGQILSKLQNCALIVSNYMSEQLVGWGFSIDEIVIDGNKFVTSDCIQGFINVDRSILSMSLSGLQKKIKGSSQWIKDVSVKRLLPNILEIKILEYLPFANWYHDYGSSIIDDTGHIIVNSNEERDDLISIYGNEALKDLHFVKELINENSVLSNMISSMSYVDDGCWDIILSSGVNIKLPKENPYNAWNNLLNIYEASNEFLIWKTVDMRIPAQINIIE</sequence>
<reference evidence="10 11" key="1">
    <citation type="submission" date="2015-02" db="EMBL/GenBank/DDBJ databases">
        <title>Genome Sequencing of Rickettsiales.</title>
        <authorList>
            <person name="Daugherty S.C."/>
            <person name="Su Q."/>
            <person name="Abolude K."/>
            <person name="Beier-Sexton M."/>
            <person name="Carlyon J.A."/>
            <person name="Carter R."/>
            <person name="Day N.P."/>
            <person name="Dumler S.J."/>
            <person name="Dyachenko V."/>
            <person name="Godinez A."/>
            <person name="Kurtti T.J."/>
            <person name="Lichay M."/>
            <person name="Mullins K.E."/>
            <person name="Ott S."/>
            <person name="Pappas-Brown V."/>
            <person name="Paris D.H."/>
            <person name="Patel P."/>
            <person name="Richards A.L."/>
            <person name="Sadzewicz L."/>
            <person name="Sears K."/>
            <person name="Seidman D."/>
            <person name="Sengamalay N."/>
            <person name="Stenos J."/>
            <person name="Tallon L.J."/>
            <person name="Vincent G."/>
            <person name="Fraser C.M."/>
            <person name="Munderloh U."/>
            <person name="Dunning-Hotopp J.C."/>
        </authorList>
    </citation>
    <scope>NUCLEOTIDE SEQUENCE [LARGE SCALE GENOMIC DNA]</scope>
    <source>
        <strain evidence="10 11">EmCRT</strain>
    </source>
</reference>
<dbReference type="InterPro" id="IPR045335">
    <property type="entry name" value="FtsQ_C_sf"/>
</dbReference>
<dbReference type="GO" id="GO:0090529">
    <property type="term" value="P:cell septum assembly"/>
    <property type="evidence" value="ECO:0007669"/>
    <property type="project" value="InterPro"/>
</dbReference>
<protein>
    <submittedName>
        <fullName evidence="10">Cell division FtsQ family protein</fullName>
    </submittedName>
</protein>
<name>A0A0F3NBR0_9RICK</name>
<evidence type="ECO:0000256" key="4">
    <source>
        <dbReference type="ARBA" id="ARBA00022692"/>
    </source>
</evidence>
<evidence type="ECO:0000256" key="7">
    <source>
        <dbReference type="SAM" id="Phobius"/>
    </source>
</evidence>
<dbReference type="RefSeq" id="WP_045804824.1">
    <property type="nucleotide sequence ID" value="NZ_LANU01000002.1"/>
</dbReference>
<evidence type="ECO:0000256" key="1">
    <source>
        <dbReference type="ARBA" id="ARBA00022475"/>
    </source>
</evidence>
<dbReference type="AlphaFoldDB" id="A0A0F3NBR0"/>
<evidence type="ECO:0000313" key="11">
    <source>
        <dbReference type="Proteomes" id="UP000033546"/>
    </source>
</evidence>
<evidence type="ECO:0000256" key="5">
    <source>
        <dbReference type="ARBA" id="ARBA00022989"/>
    </source>
</evidence>
<dbReference type="InterPro" id="IPR005548">
    <property type="entry name" value="Cell_div_FtsQ/DivIB_C"/>
</dbReference>
<keyword evidence="6" id="KW-0131">Cell cycle</keyword>
<evidence type="ECO:0000256" key="3">
    <source>
        <dbReference type="ARBA" id="ARBA00022618"/>
    </source>
</evidence>
<dbReference type="Proteomes" id="UP000033546">
    <property type="component" value="Unassembled WGS sequence"/>
</dbReference>
<feature type="transmembrane region" description="Helical" evidence="7">
    <location>
        <begin position="39"/>
        <end position="56"/>
    </location>
</feature>
<keyword evidence="1" id="KW-1003">Cell membrane</keyword>
<evidence type="ECO:0000256" key="6">
    <source>
        <dbReference type="ARBA" id="ARBA00023306"/>
    </source>
</evidence>
<organism evidence="10 11">
    <name type="scientific">Ehrlichia cf. muris str. EmCRT</name>
    <dbReference type="NCBI Taxonomy" id="1359167"/>
    <lineage>
        <taxon>Bacteria</taxon>
        <taxon>Pseudomonadati</taxon>
        <taxon>Pseudomonadota</taxon>
        <taxon>Alphaproteobacteria</taxon>
        <taxon>Rickettsiales</taxon>
        <taxon>Anaplasmataceae</taxon>
        <taxon>Ehrlichia</taxon>
    </lineage>
</organism>
<accession>A0A0F3NBR0</accession>
<evidence type="ECO:0000259" key="9">
    <source>
        <dbReference type="Pfam" id="PF08478"/>
    </source>
</evidence>
<feature type="domain" description="POTRA" evidence="9">
    <location>
        <begin position="84"/>
        <end position="151"/>
    </location>
</feature>
<dbReference type="Gene3D" id="3.10.20.310">
    <property type="entry name" value="membrane protein fhac"/>
    <property type="match status" value="1"/>
</dbReference>
<dbReference type="PANTHER" id="PTHR35851">
    <property type="entry name" value="CELL DIVISION PROTEIN FTSQ"/>
    <property type="match status" value="1"/>
</dbReference>
<dbReference type="InterPro" id="IPR013685">
    <property type="entry name" value="POTRA_FtsQ_type"/>
</dbReference>
<feature type="domain" description="Cell division protein FtsQ/DivIB C-terminal" evidence="8">
    <location>
        <begin position="155"/>
        <end position="266"/>
    </location>
</feature>
<dbReference type="Pfam" id="PF03799">
    <property type="entry name" value="FtsQ_DivIB_C"/>
    <property type="match status" value="1"/>
</dbReference>
<keyword evidence="5 7" id="KW-1133">Transmembrane helix</keyword>
<keyword evidence="2" id="KW-0997">Cell inner membrane</keyword>
<dbReference type="InterPro" id="IPR026579">
    <property type="entry name" value="FtsQ"/>
</dbReference>